<proteinExistence type="predicted"/>
<sequence>MPALAQANLEDDLTKQISTIKGSNATDLQKRTELALTKCEDNYACALALMQHEEFQTMFRVTKEQADTCVCRDSGKTNVGMSWYKLNVYVLDNDDFSAKQGDCTNMGRPTAQQSCVAGPR</sequence>
<organism evidence="2 3">
    <name type="scientific">Hemibagrus wyckioides</name>
    <dbReference type="NCBI Taxonomy" id="337641"/>
    <lineage>
        <taxon>Eukaryota</taxon>
        <taxon>Metazoa</taxon>
        <taxon>Chordata</taxon>
        <taxon>Craniata</taxon>
        <taxon>Vertebrata</taxon>
        <taxon>Euteleostomi</taxon>
        <taxon>Actinopterygii</taxon>
        <taxon>Neopterygii</taxon>
        <taxon>Teleostei</taxon>
        <taxon>Ostariophysi</taxon>
        <taxon>Siluriformes</taxon>
        <taxon>Bagridae</taxon>
        <taxon>Hemibagrus</taxon>
    </lineage>
</organism>
<name>A0A9D3NDW1_9TELE</name>
<dbReference type="EMBL" id="JAHKSW010000021">
    <property type="protein sequence ID" value="KAG7319097.1"/>
    <property type="molecule type" value="Genomic_DNA"/>
</dbReference>
<comment type="caution">
    <text evidence="2">The sequence shown here is derived from an EMBL/GenBank/DDBJ whole genome shotgun (WGS) entry which is preliminary data.</text>
</comment>
<dbReference type="Proteomes" id="UP000824219">
    <property type="component" value="Linkage Group LG21"/>
</dbReference>
<reference evidence="2 3" key="1">
    <citation type="submission" date="2021-06" db="EMBL/GenBank/DDBJ databases">
        <title>Chromosome-level genome assembly of the red-tail catfish (Hemibagrus wyckioides).</title>
        <authorList>
            <person name="Shao F."/>
        </authorList>
    </citation>
    <scope>NUCLEOTIDE SEQUENCE [LARGE SCALE GENOMIC DNA]</scope>
    <source>
        <strain evidence="2">EC202008001</strain>
        <tissue evidence="2">Blood</tissue>
    </source>
</reference>
<evidence type="ECO:0000256" key="1">
    <source>
        <dbReference type="SAM" id="MobiDB-lite"/>
    </source>
</evidence>
<gene>
    <name evidence="2" type="ORF">KOW79_017571</name>
</gene>
<evidence type="ECO:0000313" key="3">
    <source>
        <dbReference type="Proteomes" id="UP000824219"/>
    </source>
</evidence>
<accession>A0A9D3NDW1</accession>
<dbReference type="AlphaFoldDB" id="A0A9D3NDW1"/>
<protein>
    <submittedName>
        <fullName evidence="2">Uncharacterized protein</fullName>
    </submittedName>
</protein>
<feature type="region of interest" description="Disordered" evidence="1">
    <location>
        <begin position="101"/>
        <end position="120"/>
    </location>
</feature>
<keyword evidence="3" id="KW-1185">Reference proteome</keyword>
<evidence type="ECO:0000313" key="2">
    <source>
        <dbReference type="EMBL" id="KAG7319097.1"/>
    </source>
</evidence>
<feature type="compositionally biased region" description="Polar residues" evidence="1">
    <location>
        <begin position="110"/>
        <end position="120"/>
    </location>
</feature>